<feature type="domain" description="PAS" evidence="9">
    <location>
        <begin position="409"/>
        <end position="480"/>
    </location>
</feature>
<dbReference type="InterPro" id="IPR000014">
    <property type="entry name" value="PAS"/>
</dbReference>
<evidence type="ECO:0000256" key="3">
    <source>
        <dbReference type="ARBA" id="ARBA00022553"/>
    </source>
</evidence>
<evidence type="ECO:0000313" key="11">
    <source>
        <dbReference type="EMBL" id="KEZ16448.1"/>
    </source>
</evidence>
<dbReference type="SUPFAM" id="SSF55874">
    <property type="entry name" value="ATPase domain of HSP90 chaperone/DNA topoisomerase II/histidine kinase"/>
    <property type="match status" value="1"/>
</dbReference>
<dbReference type="InterPro" id="IPR000700">
    <property type="entry name" value="PAS-assoc_C"/>
</dbReference>
<accession>A0A084EEQ6</accession>
<feature type="domain" description="PAS" evidence="9">
    <location>
        <begin position="282"/>
        <end position="352"/>
    </location>
</feature>
<dbReference type="Gene3D" id="1.10.287.130">
    <property type="match status" value="1"/>
</dbReference>
<dbReference type="EMBL" id="JGVR01000033">
    <property type="protein sequence ID" value="KEZ16448.1"/>
    <property type="molecule type" value="Genomic_DNA"/>
</dbReference>
<evidence type="ECO:0000256" key="2">
    <source>
        <dbReference type="ARBA" id="ARBA00012438"/>
    </source>
</evidence>
<keyword evidence="4" id="KW-0808">Transferase</keyword>
<keyword evidence="3 6" id="KW-0597">Phosphoprotein</keyword>
<dbReference type="SMART" id="SM00388">
    <property type="entry name" value="HisKA"/>
    <property type="match status" value="1"/>
</dbReference>
<dbReference type="InterPro" id="IPR052162">
    <property type="entry name" value="Sensor_kinase/Photoreceptor"/>
</dbReference>
<feature type="domain" description="PAC" evidence="10">
    <location>
        <begin position="485"/>
        <end position="537"/>
    </location>
</feature>
<dbReference type="eggNOG" id="COG4191">
    <property type="taxonomic scope" value="Bacteria"/>
</dbReference>
<dbReference type="InterPro" id="IPR005467">
    <property type="entry name" value="His_kinase_dom"/>
</dbReference>
<dbReference type="PANTHER" id="PTHR43304:SF1">
    <property type="entry name" value="PAC DOMAIN-CONTAINING PROTEIN"/>
    <property type="match status" value="1"/>
</dbReference>
<dbReference type="Pfam" id="PF08448">
    <property type="entry name" value="PAS_4"/>
    <property type="match status" value="1"/>
</dbReference>
<evidence type="ECO:0000259" key="10">
    <source>
        <dbReference type="PROSITE" id="PS50113"/>
    </source>
</evidence>
<dbReference type="SUPFAM" id="SSF55785">
    <property type="entry name" value="PYP-like sensor domain (PAS domain)"/>
    <property type="match status" value="4"/>
</dbReference>
<dbReference type="Gene3D" id="2.10.70.100">
    <property type="match status" value="1"/>
</dbReference>
<dbReference type="Pfam" id="PF08447">
    <property type="entry name" value="PAS_3"/>
    <property type="match status" value="3"/>
</dbReference>
<dbReference type="InterPro" id="IPR003661">
    <property type="entry name" value="HisK_dim/P_dom"/>
</dbReference>
<dbReference type="Proteomes" id="UP000028534">
    <property type="component" value="Unassembled WGS sequence"/>
</dbReference>
<feature type="domain" description="PAC" evidence="10">
    <location>
        <begin position="356"/>
        <end position="408"/>
    </location>
</feature>
<protein>
    <recommendedName>
        <fullName evidence="2">histidine kinase</fullName>
        <ecNumber evidence="2">2.7.13.3</ecNumber>
    </recommendedName>
</protein>
<name>A0A084EEQ6_SPHYA</name>
<dbReference type="SMART" id="SM00387">
    <property type="entry name" value="HATPase_c"/>
    <property type="match status" value="1"/>
</dbReference>
<dbReference type="PRINTS" id="PR00344">
    <property type="entry name" value="BCTRLSENSOR"/>
</dbReference>
<dbReference type="SMART" id="SM00086">
    <property type="entry name" value="PAC"/>
    <property type="match status" value="4"/>
</dbReference>
<feature type="domain" description="Histidine kinase" evidence="7">
    <location>
        <begin position="575"/>
        <end position="798"/>
    </location>
</feature>
<feature type="domain" description="Response regulatory" evidence="8">
    <location>
        <begin position="821"/>
        <end position="936"/>
    </location>
</feature>
<dbReference type="eggNOG" id="COG0784">
    <property type="taxonomic scope" value="Bacteria"/>
</dbReference>
<dbReference type="STRING" id="13690.AX777_16220"/>
<dbReference type="InterPro" id="IPR003594">
    <property type="entry name" value="HATPase_dom"/>
</dbReference>
<dbReference type="PATRIC" id="fig|13690.10.peg.4254"/>
<dbReference type="Pfam" id="PF00512">
    <property type="entry name" value="HisKA"/>
    <property type="match status" value="1"/>
</dbReference>
<dbReference type="PROSITE" id="PS50109">
    <property type="entry name" value="HIS_KIN"/>
    <property type="match status" value="1"/>
</dbReference>
<dbReference type="InterPro" id="IPR004358">
    <property type="entry name" value="Sig_transdc_His_kin-like_C"/>
</dbReference>
<dbReference type="SUPFAM" id="SSF52172">
    <property type="entry name" value="CheY-like"/>
    <property type="match status" value="1"/>
</dbReference>
<evidence type="ECO:0000256" key="4">
    <source>
        <dbReference type="ARBA" id="ARBA00022679"/>
    </source>
</evidence>
<dbReference type="InterPro" id="IPR001610">
    <property type="entry name" value="PAC"/>
</dbReference>
<dbReference type="GO" id="GO:0000155">
    <property type="term" value="F:phosphorelay sensor kinase activity"/>
    <property type="evidence" value="ECO:0007669"/>
    <property type="project" value="InterPro"/>
</dbReference>
<dbReference type="AlphaFoldDB" id="A0A084EEQ6"/>
<dbReference type="Gene3D" id="3.40.50.2300">
    <property type="match status" value="1"/>
</dbReference>
<organism evidence="11 12">
    <name type="scientific">Sphingobium yanoikuyae</name>
    <name type="common">Sphingomonas yanoikuyae</name>
    <dbReference type="NCBI Taxonomy" id="13690"/>
    <lineage>
        <taxon>Bacteria</taxon>
        <taxon>Pseudomonadati</taxon>
        <taxon>Pseudomonadota</taxon>
        <taxon>Alphaproteobacteria</taxon>
        <taxon>Sphingomonadales</taxon>
        <taxon>Sphingomonadaceae</taxon>
        <taxon>Sphingobium</taxon>
    </lineage>
</organism>
<dbReference type="Gene3D" id="3.30.565.10">
    <property type="entry name" value="Histidine kinase-like ATPase, C-terminal domain"/>
    <property type="match status" value="1"/>
</dbReference>
<feature type="modified residue" description="4-aspartylphosphate" evidence="6">
    <location>
        <position position="871"/>
    </location>
</feature>
<dbReference type="CDD" id="cd16919">
    <property type="entry name" value="HATPase_CckA-like"/>
    <property type="match status" value="1"/>
</dbReference>
<dbReference type="SUPFAM" id="SSF47384">
    <property type="entry name" value="Homodimeric domain of signal transducing histidine kinase"/>
    <property type="match status" value="1"/>
</dbReference>
<evidence type="ECO:0000259" key="8">
    <source>
        <dbReference type="PROSITE" id="PS50110"/>
    </source>
</evidence>
<evidence type="ECO:0000256" key="1">
    <source>
        <dbReference type="ARBA" id="ARBA00000085"/>
    </source>
</evidence>
<dbReference type="PROSITE" id="PS50113">
    <property type="entry name" value="PAC"/>
    <property type="match status" value="4"/>
</dbReference>
<evidence type="ECO:0000256" key="6">
    <source>
        <dbReference type="PROSITE-ProRule" id="PRU00169"/>
    </source>
</evidence>
<dbReference type="InterPro" id="IPR001789">
    <property type="entry name" value="Sig_transdc_resp-reg_receiver"/>
</dbReference>
<feature type="domain" description="PAC" evidence="10">
    <location>
        <begin position="229"/>
        <end position="281"/>
    </location>
</feature>
<dbReference type="EC" id="2.7.13.3" evidence="2"/>
<evidence type="ECO:0000313" key="12">
    <source>
        <dbReference type="Proteomes" id="UP000028534"/>
    </source>
</evidence>
<comment type="catalytic activity">
    <reaction evidence="1">
        <text>ATP + protein L-histidine = ADP + protein N-phospho-L-histidine.</text>
        <dbReference type="EC" id="2.7.13.3"/>
    </reaction>
</comment>
<evidence type="ECO:0000259" key="7">
    <source>
        <dbReference type="PROSITE" id="PS50109"/>
    </source>
</evidence>
<dbReference type="RefSeq" id="WP_202902479.1">
    <property type="nucleotide sequence ID" value="NZ_DAIQKB010000027.1"/>
</dbReference>
<evidence type="ECO:0000256" key="5">
    <source>
        <dbReference type="ARBA" id="ARBA00022777"/>
    </source>
</evidence>
<dbReference type="CDD" id="cd00130">
    <property type="entry name" value="PAS"/>
    <property type="match status" value="3"/>
</dbReference>
<dbReference type="InterPro" id="IPR035965">
    <property type="entry name" value="PAS-like_dom_sf"/>
</dbReference>
<dbReference type="NCBIfam" id="TIGR00229">
    <property type="entry name" value="sensory_box"/>
    <property type="match status" value="4"/>
</dbReference>
<evidence type="ECO:0000259" key="9">
    <source>
        <dbReference type="PROSITE" id="PS50112"/>
    </source>
</evidence>
<gene>
    <name evidence="11" type="ORF">CP98_04138</name>
</gene>
<dbReference type="PROSITE" id="PS50110">
    <property type="entry name" value="RESPONSE_REGULATORY"/>
    <property type="match status" value="1"/>
</dbReference>
<feature type="domain" description="PAS" evidence="9">
    <location>
        <begin position="155"/>
        <end position="226"/>
    </location>
</feature>
<dbReference type="InterPro" id="IPR013656">
    <property type="entry name" value="PAS_4"/>
</dbReference>
<proteinExistence type="predicted"/>
<keyword evidence="5 11" id="KW-0418">Kinase</keyword>
<feature type="domain" description="PAC" evidence="10">
    <location>
        <begin position="102"/>
        <end position="154"/>
    </location>
</feature>
<dbReference type="SMART" id="SM00448">
    <property type="entry name" value="REC"/>
    <property type="match status" value="1"/>
</dbReference>
<dbReference type="Pfam" id="PF02518">
    <property type="entry name" value="HATPase_c"/>
    <property type="match status" value="1"/>
</dbReference>
<dbReference type="PROSITE" id="PS50112">
    <property type="entry name" value="PAS"/>
    <property type="match status" value="3"/>
</dbReference>
<dbReference type="Pfam" id="PF00072">
    <property type="entry name" value="Response_reg"/>
    <property type="match status" value="1"/>
</dbReference>
<dbReference type="InterPro" id="IPR036097">
    <property type="entry name" value="HisK_dim/P_sf"/>
</dbReference>
<dbReference type="Gene3D" id="3.30.450.20">
    <property type="entry name" value="PAS domain"/>
    <property type="match status" value="4"/>
</dbReference>
<dbReference type="InterPro" id="IPR036890">
    <property type="entry name" value="HATPase_C_sf"/>
</dbReference>
<sequence>MDPIESDAPTLDELQAMVARARLDGDRLKLALAAGAIVGTWFCDVPADRFTVDEAFAEAFGLDPATGRDGVTLEKIVTTAHPDDRSGLQRAIEDALDKGGRYAHQYRVLRADGQYLWIEAKGHVVHDESGAPISFLGVLIDVGDRRRLEAERDSARALLTNFADAMPGVVYAKDRDGRLMIGNHGTSELVGKVPQDYIGRTDLELLEDKQQAAAIMETDQRIMVSGRSEQVEENVDFPDGRRAIWLSTKSPLRDLGGEVVGLVGTSLDITERKAIEASHREIEERYRLAIGATSDVIWDWRFADGHVIWNEALGTRFGHVQEQTSAQWWLDHIHPDDRARIDESIHAVIDHGGSNWTDEYRFRRADGSHAFVLDRGTVLRSDDGAPMRMIGAMLDLTERKAAEAALAASEERLRLATEAADIGLWDVDLVEDVLIWPARTKAMFGISPDVPVSMRDFYAGLHPDDLDATTAAFAAAADPGQRALYDVEYRTVGKEDGIVRWVAAKGRGVFDDVRCVRVVGVAIDVTARKADEALLHELNERLELRVAQEVAERTKAEDALRQSQKMESVGQLTGGIAHDFNNMLAVVVGSLDLLTRRLGDDDPRARRYVDSAMDGARRAAQLTQRLLAFSRQQPLKPESIDANKLVDGMSDMLRHTLPDIQPETVLAGGLWRAFADPNQLENVILNLAVNARDAMAGGGKLIIETANCYLDSRYAEELIGVPAGEYVMIAVSDTGSGMPQEVVARAFDPFFTTKEVGRGTGLGLSQVYGFVKQSGGHVRIYSEVGEGTTVKVYLPRLLGAVEEVAGVAMDETLPRGESQELILLVEDEPGVRQFSFDALSELGYRVLEADGAAAALTLIDAHPEITLMFTDVVMPEVNGRKLADAARKRRPGLKILFTTGYTRNAVVHNGVLDPGVHLIGKPFTVEELASAVRRAIEEDAG</sequence>
<comment type="caution">
    <text evidence="11">The sequence shown here is derived from an EMBL/GenBank/DDBJ whole genome shotgun (WGS) entry which is preliminary data.</text>
</comment>
<dbReference type="InterPro" id="IPR011006">
    <property type="entry name" value="CheY-like_superfamily"/>
</dbReference>
<dbReference type="SMART" id="SM00091">
    <property type="entry name" value="PAS"/>
    <property type="match status" value="4"/>
</dbReference>
<dbReference type="InterPro" id="IPR013655">
    <property type="entry name" value="PAS_fold_3"/>
</dbReference>
<reference evidence="11 12" key="1">
    <citation type="submission" date="2014-03" db="EMBL/GenBank/DDBJ databases">
        <title>Genome sequence of Sphingobium yanoikuyae B1.</title>
        <authorList>
            <person name="Gan H.M."/>
            <person name="Gan H.Y."/>
            <person name="Savka M.A."/>
        </authorList>
    </citation>
    <scope>NUCLEOTIDE SEQUENCE [LARGE SCALE GENOMIC DNA]</scope>
    <source>
        <strain evidence="11 12">B1</strain>
    </source>
</reference>
<dbReference type="PANTHER" id="PTHR43304">
    <property type="entry name" value="PHYTOCHROME-LIKE PROTEIN CPH1"/>
    <property type="match status" value="1"/>
</dbReference>